<name>A0A8T0FJC0_ARGBR</name>
<evidence type="ECO:0000313" key="1">
    <source>
        <dbReference type="EMBL" id="KAF8789460.1"/>
    </source>
</evidence>
<dbReference type="Proteomes" id="UP000807504">
    <property type="component" value="Unassembled WGS sequence"/>
</dbReference>
<comment type="caution">
    <text evidence="1">The sequence shown here is derived from an EMBL/GenBank/DDBJ whole genome shotgun (WGS) entry which is preliminary data.</text>
</comment>
<accession>A0A8T0FJC0</accession>
<proteinExistence type="predicted"/>
<sequence>MARQMMSLKETILRKMVISMWHEEDVFVLMEKFPYHFSDDHYLESWEEIVVAEVKRKISKLVLPEELKKEAMFLVASIGAKIRKWKTLPEYYLLILSNCKSTLKVNV</sequence>
<organism evidence="1 2">
    <name type="scientific">Argiope bruennichi</name>
    <name type="common">Wasp spider</name>
    <name type="synonym">Aranea bruennichi</name>
    <dbReference type="NCBI Taxonomy" id="94029"/>
    <lineage>
        <taxon>Eukaryota</taxon>
        <taxon>Metazoa</taxon>
        <taxon>Ecdysozoa</taxon>
        <taxon>Arthropoda</taxon>
        <taxon>Chelicerata</taxon>
        <taxon>Arachnida</taxon>
        <taxon>Araneae</taxon>
        <taxon>Araneomorphae</taxon>
        <taxon>Entelegynae</taxon>
        <taxon>Araneoidea</taxon>
        <taxon>Araneidae</taxon>
        <taxon>Argiope</taxon>
    </lineage>
</organism>
<keyword evidence="2" id="KW-1185">Reference proteome</keyword>
<reference evidence="1" key="1">
    <citation type="journal article" date="2020" name="bioRxiv">
        <title>Chromosome-level reference genome of the European wasp spider Argiope bruennichi: a resource for studies on range expansion and evolutionary adaptation.</title>
        <authorList>
            <person name="Sheffer M.M."/>
            <person name="Hoppe A."/>
            <person name="Krehenwinkel H."/>
            <person name="Uhl G."/>
            <person name="Kuss A.W."/>
            <person name="Jensen L."/>
            <person name="Jensen C."/>
            <person name="Gillespie R.G."/>
            <person name="Hoff K.J."/>
            <person name="Prost S."/>
        </authorList>
    </citation>
    <scope>NUCLEOTIDE SEQUENCE</scope>
</reference>
<gene>
    <name evidence="1" type="ORF">HNY73_007397</name>
</gene>
<evidence type="ECO:0000313" key="2">
    <source>
        <dbReference type="Proteomes" id="UP000807504"/>
    </source>
</evidence>
<protein>
    <submittedName>
        <fullName evidence="1">Uncharacterized protein</fullName>
    </submittedName>
</protein>
<dbReference type="AlphaFoldDB" id="A0A8T0FJC0"/>
<reference evidence="1" key="2">
    <citation type="submission" date="2020-06" db="EMBL/GenBank/DDBJ databases">
        <authorList>
            <person name="Sheffer M."/>
        </authorList>
    </citation>
    <scope>NUCLEOTIDE SEQUENCE</scope>
</reference>
<dbReference type="EMBL" id="JABXBU010000012">
    <property type="protein sequence ID" value="KAF8789460.1"/>
    <property type="molecule type" value="Genomic_DNA"/>
</dbReference>